<proteinExistence type="predicted"/>
<evidence type="ECO:0000313" key="4">
    <source>
        <dbReference type="EMBL" id="CAF3610045.1"/>
    </source>
</evidence>
<dbReference type="EMBL" id="CAJOBD010000195">
    <property type="protein sequence ID" value="CAF3610045.1"/>
    <property type="molecule type" value="Genomic_DNA"/>
</dbReference>
<organism evidence="2 5">
    <name type="scientific">Rotaria sordida</name>
    <dbReference type="NCBI Taxonomy" id="392033"/>
    <lineage>
        <taxon>Eukaryota</taxon>
        <taxon>Metazoa</taxon>
        <taxon>Spiralia</taxon>
        <taxon>Gnathifera</taxon>
        <taxon>Rotifera</taxon>
        <taxon>Eurotatoria</taxon>
        <taxon>Bdelloidea</taxon>
        <taxon>Philodinida</taxon>
        <taxon>Philodinidae</taxon>
        <taxon>Rotaria</taxon>
    </lineage>
</organism>
<evidence type="ECO:0000313" key="6">
    <source>
        <dbReference type="Proteomes" id="UP000663870"/>
    </source>
</evidence>
<dbReference type="AlphaFoldDB" id="A0A813NII1"/>
<name>A0A813NII1_9BILA</name>
<gene>
    <name evidence="4" type="ORF">JBS370_LOCUS4243</name>
    <name evidence="3" type="ORF">JXQ802_LOCUS4267</name>
    <name evidence="2" type="ORF">PYM288_LOCUS1455</name>
</gene>
<dbReference type="EMBL" id="CAJNOL010000059">
    <property type="protein sequence ID" value="CAF0801799.1"/>
    <property type="molecule type" value="Genomic_DNA"/>
</dbReference>
<evidence type="ECO:0000259" key="1">
    <source>
        <dbReference type="PROSITE" id="PS50181"/>
    </source>
</evidence>
<comment type="caution">
    <text evidence="2">The sequence shown here is derived from an EMBL/GenBank/DDBJ whole genome shotgun (WGS) entry which is preliminary data.</text>
</comment>
<evidence type="ECO:0000313" key="5">
    <source>
        <dbReference type="Proteomes" id="UP000663854"/>
    </source>
</evidence>
<evidence type="ECO:0000313" key="3">
    <source>
        <dbReference type="EMBL" id="CAF0801799.1"/>
    </source>
</evidence>
<dbReference type="PROSITE" id="PS50181">
    <property type="entry name" value="FBOX"/>
    <property type="match status" value="1"/>
</dbReference>
<accession>A0A813NII1</accession>
<dbReference type="Proteomes" id="UP000663854">
    <property type="component" value="Unassembled WGS sequence"/>
</dbReference>
<protein>
    <recommendedName>
        <fullName evidence="1">F-box domain-containing protein</fullName>
    </recommendedName>
</protein>
<dbReference type="EMBL" id="CAJNOH010000007">
    <property type="protein sequence ID" value="CAF0739239.1"/>
    <property type="molecule type" value="Genomic_DNA"/>
</dbReference>
<feature type="domain" description="F-box" evidence="1">
    <location>
        <begin position="7"/>
        <end position="58"/>
    </location>
</feature>
<dbReference type="InterPro" id="IPR001810">
    <property type="entry name" value="F-box_dom"/>
</dbReference>
<reference evidence="2" key="1">
    <citation type="submission" date="2021-02" db="EMBL/GenBank/DDBJ databases">
        <authorList>
            <person name="Nowell W R."/>
        </authorList>
    </citation>
    <scope>NUCLEOTIDE SEQUENCE</scope>
</reference>
<sequence length="324" mass="38616">MNINNHLSTMESLPNEILIDLYGYFDGQELYNIFYNLNSRFNSLIQSLSYLSYYFQAPFDNIIDYNIIFSSQIYTLNIYSKQNIKFNQFFNIHRLIIWFPTDEQIIQINSKTFPYLEYLSVSYTIANSSICSLYQKIFSNNFPLLKSCFLSGHELSIDTIEWTQSPNLQYLYITSINPSILNACQNLYSLNLILPTLNNISKNFNIYINLKRMKLILTSIIWFENEKNFEILFSSMPNIERLSLHKLFSVINSIDLLLNYDWLSTIIIHCLPLLKQFTYYIYIFNLFNIDQTDIDQNLLEIKKKFSKIYKNQSEYFLKIKQYNT</sequence>
<dbReference type="Proteomes" id="UP000663870">
    <property type="component" value="Unassembled WGS sequence"/>
</dbReference>
<evidence type="ECO:0000313" key="2">
    <source>
        <dbReference type="EMBL" id="CAF0739239.1"/>
    </source>
</evidence>
<keyword evidence="6" id="KW-1185">Reference proteome</keyword>
<dbReference type="Proteomes" id="UP000663836">
    <property type="component" value="Unassembled WGS sequence"/>
</dbReference>